<gene>
    <name evidence="7" type="ORF">PEX2_013740</name>
</gene>
<comment type="caution">
    <text evidence="7">The sequence shown here is derived from an EMBL/GenBank/DDBJ whole genome shotgun (WGS) entry which is preliminary data.</text>
</comment>
<dbReference type="PANTHER" id="PTHR31308:SF5">
    <property type="entry name" value="ERGOSTERYL-BETA-GLUCOSIDASE"/>
    <property type="match status" value="1"/>
</dbReference>
<comment type="similarity">
    <text evidence="1">Belongs to the glycosyl hydrolase 5 (cellulase A) family.</text>
</comment>
<keyword evidence="4" id="KW-1133">Transmembrane helix</keyword>
<dbReference type="GeneID" id="27674070"/>
<reference evidence="7 8" key="1">
    <citation type="journal article" date="2015" name="Mol. Plant Microbe Interact.">
        <title>Genome, transcriptome, and functional analyses of Penicillium expansum provide new insights into secondary metabolism and pathogenicity.</title>
        <authorList>
            <person name="Ballester A.R."/>
            <person name="Marcet-Houben M."/>
            <person name="Levin E."/>
            <person name="Sela N."/>
            <person name="Selma-Lazaro C."/>
            <person name="Carmona L."/>
            <person name="Wisniewski M."/>
            <person name="Droby S."/>
            <person name="Gonzalez-Candelas L."/>
            <person name="Gabaldon T."/>
        </authorList>
    </citation>
    <scope>NUCLEOTIDE SEQUENCE [LARGE SCALE GENOMIC DNA]</scope>
    <source>
        <strain evidence="7 8">MD-8</strain>
    </source>
</reference>
<evidence type="ECO:0000256" key="3">
    <source>
        <dbReference type="ARBA" id="ARBA00023295"/>
    </source>
</evidence>
<dbReference type="InterPro" id="IPR017853">
    <property type="entry name" value="GH"/>
</dbReference>
<evidence type="ECO:0000256" key="2">
    <source>
        <dbReference type="ARBA" id="ARBA00022801"/>
    </source>
</evidence>
<dbReference type="RefSeq" id="XP_016602718.1">
    <property type="nucleotide sequence ID" value="XM_016738651.1"/>
</dbReference>
<dbReference type="PANTHER" id="PTHR31308">
    <property type="match status" value="1"/>
</dbReference>
<dbReference type="AlphaFoldDB" id="A0A0A2I1C1"/>
<feature type="transmembrane region" description="Helical" evidence="4">
    <location>
        <begin position="929"/>
        <end position="950"/>
    </location>
</feature>
<dbReference type="InterPro" id="IPR052066">
    <property type="entry name" value="Glycosphingolipid_Hydrolases"/>
</dbReference>
<feature type="transmembrane region" description="Helical" evidence="4">
    <location>
        <begin position="1052"/>
        <end position="1074"/>
    </location>
</feature>
<evidence type="ECO:0008006" key="9">
    <source>
        <dbReference type="Google" id="ProtNLM"/>
    </source>
</evidence>
<evidence type="ECO:0000313" key="7">
    <source>
        <dbReference type="EMBL" id="KGO62066.1"/>
    </source>
</evidence>
<dbReference type="Gene3D" id="2.60.40.1180">
    <property type="entry name" value="Golgi alpha-mannosidase II"/>
    <property type="match status" value="1"/>
</dbReference>
<keyword evidence="2" id="KW-0378">Hydrolase</keyword>
<dbReference type="Pfam" id="PF00150">
    <property type="entry name" value="Cellulase"/>
    <property type="match status" value="1"/>
</dbReference>
<protein>
    <recommendedName>
        <fullName evidence="9">Glycoside hydrolase, superfamily</fullName>
    </recommendedName>
</protein>
<keyword evidence="4" id="KW-0812">Transmembrane</keyword>
<dbReference type="Gene3D" id="3.20.20.80">
    <property type="entry name" value="Glycosidases"/>
    <property type="match status" value="2"/>
</dbReference>
<dbReference type="Pfam" id="PF11204">
    <property type="entry name" value="DUF2985"/>
    <property type="match status" value="1"/>
</dbReference>
<organism evidence="7 8">
    <name type="scientific">Penicillium expansum</name>
    <name type="common">Blue mold rot fungus</name>
    <dbReference type="NCBI Taxonomy" id="27334"/>
    <lineage>
        <taxon>Eukaryota</taxon>
        <taxon>Fungi</taxon>
        <taxon>Dikarya</taxon>
        <taxon>Ascomycota</taxon>
        <taxon>Pezizomycotina</taxon>
        <taxon>Eurotiomycetes</taxon>
        <taxon>Eurotiomycetidae</taxon>
        <taxon>Eurotiales</taxon>
        <taxon>Aspergillaceae</taxon>
        <taxon>Penicillium</taxon>
    </lineage>
</organism>
<proteinExistence type="inferred from homology"/>
<sequence>MSQLRLRVEGQSFRDPLNREVILRGINVAGDAKYPKTPDLRSHNVQEFFEEDVSFVGRPFSLEDADIHFQRLRDWGYNAIRYIFTWEAIEHAGPGIYDEHWIDFTIGILRIAKQYNFYIFMDPHQDVWSRLSGGSGAPTWTLYAAGLNPRSFKNTQAALVHNTWDNPAEFPKMLWCRDFAPKAIIDGVNIQDYLQSHFIAACEYLAHRIQNAGDLEGEVVIGWESINEPHKGLIGTRDISSIPSEQHLQVGTSPTAFQAMLLGSGRSCEVKTWSFGKFGPYQTGTEIIDPKGEQAWLSAEYDDCQYGWHRDPGWKLGECLWAQHGVWDSSKSKPTLLKKDYFSRNPQTGEILDYERFTNSYFMNHYRAYKDAIRNVCGSTIMFCQPPVMELPPTLKGTPDDDPNMVHAAHFYDGLTLLTKHWNRLYNLDVIGLLRGKYLAPAFAIKIGEKSIRNSLRRQLRFLRDESLEHMGNHPLLFTEIGIPYDMDDKHAYKTGDYRSQIRAMDANHFALEGSKANGFALWVYTAENDHEWGDQWNGEDLSIYSQNDVKLPVPASSGSTRSDSTGCSKDHLINVEEEKSGSLNALTPPSTSHVFPHAILQPQKSHRAVEACLRPTPIYTNGHLESHTFDLKKCTFTMRLRANLAAPHTPSEIYLPEYHFPMGDTEVTVSGGTWEICILEFHTVKLQYLRWWHGQGTVEIKIRKMKRKPNSQEYAALQKLQSSRCMMILIRFLPNIITFKPILHKLGDAFEISDHQIMAIDHTIPEGQSAQPETEHLLAANTTMPLFRTTGRTIRSASVSTVTRLLDYNPSGGMWQATGTAIAHAPNVKDLRSPDDVFFDVHGRGVRRVSTQDTVGGAMIRRATAPAIELGVLQDEKDIAAPVESHSGSQLDHNQSYQDHIAPKVSWGTAIKKGGIAAWRFIITPTGFFIMIYGLNVIAWGAMLFFLMLGVGSMSKERKEIWIEIDSQILNGLFCLTSWGLAPWRIRDTYWLLMWHFGSANISKKSIMHLAKRNSSWYRMRDFEDPTCDEMLRETLTGKVAPPTKSWKMDFVVINMLLNSLFQVGMATFMWVYNRHNRPAFGVGLFIGLGCFSSLLAGLTSWWEGRKVKRIEGAFFEAIPENEKEEPIDRSA</sequence>
<keyword evidence="4" id="KW-0472">Membrane</keyword>
<dbReference type="Pfam" id="PF18564">
    <property type="entry name" value="Glyco_hydro_5_C"/>
    <property type="match status" value="1"/>
</dbReference>
<dbReference type="HOGENOM" id="CLU_278737_0_0_1"/>
<evidence type="ECO:0000256" key="4">
    <source>
        <dbReference type="SAM" id="Phobius"/>
    </source>
</evidence>
<dbReference type="SUPFAM" id="SSF51445">
    <property type="entry name" value="(Trans)glycosidases"/>
    <property type="match status" value="1"/>
</dbReference>
<accession>A0A0A2I1C1</accession>
<dbReference type="VEuPathDB" id="FungiDB:PEXP_000940"/>
<dbReference type="InterPro" id="IPR021369">
    <property type="entry name" value="DUF2985"/>
</dbReference>
<dbReference type="GO" id="GO:0000272">
    <property type="term" value="P:polysaccharide catabolic process"/>
    <property type="evidence" value="ECO:0007669"/>
    <property type="project" value="InterPro"/>
</dbReference>
<feature type="transmembrane region" description="Helical" evidence="4">
    <location>
        <begin position="1080"/>
        <end position="1104"/>
    </location>
</feature>
<name>A0A0A2I1C1_PENEN</name>
<evidence type="ECO:0000259" key="6">
    <source>
        <dbReference type="Pfam" id="PF18564"/>
    </source>
</evidence>
<dbReference type="STRING" id="27334.A0A0A2I1C1"/>
<dbReference type="InterPro" id="IPR041036">
    <property type="entry name" value="GH5_C"/>
</dbReference>
<keyword evidence="8" id="KW-1185">Reference proteome</keyword>
<feature type="domain" description="Glycoside hydrolase family 5 C-terminal" evidence="6">
    <location>
        <begin position="615"/>
        <end position="703"/>
    </location>
</feature>
<dbReference type="EMBL" id="JQFZ01000026">
    <property type="protein sequence ID" value="KGO62066.1"/>
    <property type="molecule type" value="Genomic_DNA"/>
</dbReference>
<evidence type="ECO:0000313" key="8">
    <source>
        <dbReference type="Proteomes" id="UP000030143"/>
    </source>
</evidence>
<evidence type="ECO:0000256" key="1">
    <source>
        <dbReference type="ARBA" id="ARBA00005641"/>
    </source>
</evidence>
<dbReference type="InterPro" id="IPR013780">
    <property type="entry name" value="Glyco_hydro_b"/>
</dbReference>
<keyword evidence="3" id="KW-0326">Glycosidase</keyword>
<dbReference type="FunFam" id="3.20.20.80:FF:000106">
    <property type="entry name" value="Glycosyl hydrolase, putative"/>
    <property type="match status" value="1"/>
</dbReference>
<dbReference type="Proteomes" id="UP000030143">
    <property type="component" value="Unassembled WGS sequence"/>
</dbReference>
<dbReference type="InterPro" id="IPR001547">
    <property type="entry name" value="Glyco_hydro_5"/>
</dbReference>
<feature type="domain" description="Glycoside hydrolase family 5" evidence="5">
    <location>
        <begin position="69"/>
        <end position="140"/>
    </location>
</feature>
<dbReference type="GO" id="GO:0050295">
    <property type="term" value="F:steryl-beta-glucosidase activity"/>
    <property type="evidence" value="ECO:0007669"/>
    <property type="project" value="TreeGrafter"/>
</dbReference>
<evidence type="ECO:0000259" key="5">
    <source>
        <dbReference type="Pfam" id="PF00150"/>
    </source>
</evidence>
<dbReference type="GO" id="GO:1904462">
    <property type="term" value="P:ergosteryl 3-beta-D-glucoside catabolic process"/>
    <property type="evidence" value="ECO:0007669"/>
    <property type="project" value="TreeGrafter"/>
</dbReference>